<dbReference type="PANTHER" id="PTHR37816:SF1">
    <property type="entry name" value="TOXIN"/>
    <property type="match status" value="1"/>
</dbReference>
<comment type="caution">
    <text evidence="1">The sequence shown here is derived from an EMBL/GenBank/DDBJ whole genome shotgun (WGS) entry which is preliminary data.</text>
</comment>
<dbReference type="Proteomes" id="UP000741013">
    <property type="component" value="Unassembled WGS sequence"/>
</dbReference>
<keyword evidence="2" id="KW-1185">Reference proteome</keyword>
<dbReference type="Gene3D" id="3.40.50.300">
    <property type="entry name" value="P-loop containing nucleotide triphosphate hydrolases"/>
    <property type="match status" value="1"/>
</dbReference>
<organism evidence="1 2">
    <name type="scientific">Amycolatopsis magusensis</name>
    <dbReference type="NCBI Taxonomy" id="882444"/>
    <lineage>
        <taxon>Bacteria</taxon>
        <taxon>Bacillati</taxon>
        <taxon>Actinomycetota</taxon>
        <taxon>Actinomycetes</taxon>
        <taxon>Pseudonocardiales</taxon>
        <taxon>Pseudonocardiaceae</taxon>
        <taxon>Amycolatopsis</taxon>
    </lineage>
</organism>
<dbReference type="PANTHER" id="PTHR37816">
    <property type="entry name" value="YALI0E33011P"/>
    <property type="match status" value="1"/>
</dbReference>
<reference evidence="1 2" key="1">
    <citation type="submission" date="2021-03" db="EMBL/GenBank/DDBJ databases">
        <title>Sequencing the genomes of 1000 actinobacteria strains.</title>
        <authorList>
            <person name="Klenk H.-P."/>
        </authorList>
    </citation>
    <scope>NUCLEOTIDE SEQUENCE [LARGE SCALE GENOMIC DNA]</scope>
    <source>
        <strain evidence="1 2">DSM 45510</strain>
    </source>
</reference>
<sequence>MLLLGPTEPVPLDQVRRIAVAGPPGSGKTTLAAELSRRLGVPFTQFETFFHGPEWTVLPDWQEKVLAHVDGEAWAIEWQGEEVRERLTARTQVLVWLDHPRWLTTARVVTRTLRRRFGRGSAIPGGNTEGPLYTFFTDRDHIVRESWRRHSWLRARVERVLAEDRHPDLVVVRLRGQREVDAWLARSGSWLKPCTSPDWS</sequence>
<gene>
    <name evidence="1" type="ORF">JOM49_003217</name>
</gene>
<dbReference type="InterPro" id="IPR052922">
    <property type="entry name" value="Cytidylate_Kinase-2"/>
</dbReference>
<evidence type="ECO:0000313" key="1">
    <source>
        <dbReference type="EMBL" id="MBP2181691.1"/>
    </source>
</evidence>
<accession>A0ABS4PSW2</accession>
<protein>
    <submittedName>
        <fullName evidence="1">DNA polymerase III delta prime subunit</fullName>
    </submittedName>
</protein>
<name>A0ABS4PSW2_9PSEU</name>
<dbReference type="SUPFAM" id="SSF52540">
    <property type="entry name" value="P-loop containing nucleoside triphosphate hydrolases"/>
    <property type="match status" value="1"/>
</dbReference>
<dbReference type="EMBL" id="JAGGMS010000001">
    <property type="protein sequence ID" value="MBP2181691.1"/>
    <property type="molecule type" value="Genomic_DNA"/>
</dbReference>
<dbReference type="RefSeq" id="WP_245369342.1">
    <property type="nucleotide sequence ID" value="NZ_JAGGMS010000001.1"/>
</dbReference>
<dbReference type="InterPro" id="IPR027417">
    <property type="entry name" value="P-loop_NTPase"/>
</dbReference>
<proteinExistence type="predicted"/>
<evidence type="ECO:0000313" key="2">
    <source>
        <dbReference type="Proteomes" id="UP000741013"/>
    </source>
</evidence>